<proteinExistence type="predicted"/>
<evidence type="ECO:0000256" key="3">
    <source>
        <dbReference type="ARBA" id="ARBA00022741"/>
    </source>
</evidence>
<dbReference type="PATRIC" id="fig|999432.5.peg.2517"/>
<dbReference type="InterPro" id="IPR027417">
    <property type="entry name" value="P-loop_NTPase"/>
</dbReference>
<evidence type="ECO:0000256" key="5">
    <source>
        <dbReference type="ARBA" id="ARBA00022989"/>
    </source>
</evidence>
<keyword evidence="3" id="KW-0547">Nucleotide-binding</keyword>
<dbReference type="GO" id="GO:0005524">
    <property type="term" value="F:ATP binding"/>
    <property type="evidence" value="ECO:0007669"/>
    <property type="project" value="UniProtKB-KW"/>
</dbReference>
<evidence type="ECO:0000256" key="7">
    <source>
        <dbReference type="SAM" id="Phobius"/>
    </source>
</evidence>
<evidence type="ECO:0008006" key="11">
    <source>
        <dbReference type="Google" id="ProtNLM"/>
    </source>
</evidence>
<sequence>MEKEEKKEEPIKYGILSNVWFMLKTSFRTYKSVPVLILLEALLYTGDNLISIFFAPAVLNLIQNNAPIKNLLITIFAFAFSLMLLRGLLSYLQTNHLFGRIGVRSELIFMIGSKAMNTSYNNLDNKDFEAKKNKAMDVTGGNSESTEAIWTTLQGLLQYLLCFIIYLVILASLNLNIILITLLTTCVSFFITNSVSSWMYKRRDEENKHVNHLRYITQTGKNKQLAKDIRLFGMDAWLKELYKKHLRLYSNFHLKGEKRYFFADLADLVLTFLRNGLIYYWLISLVLQKNISVPQFILYFAAAGTFTQWVSGILNQFSVLHKQSLDISRLREFFEFKEDYLFEKGEKVPLQKENLIELKEVSLLYSEGGTPVLDRFNLTLKPKEKLAIVGLNGAGKTSLVKLITGLYDPSQGEVLFNGKNIKEFNRGEYYKCFSAVFQEFSILPTSIAVNIAQSREDINKERIEEVLKLSGLYDKVQTLPQKEETRLCKDIFFDAVELSGGETQKLLLARALYNDRPFLILDEPTAALDPIAEHELYTKYNDLSKDKTSIFISHRLASTRFCDRIIFIKDGKIIEEGTHDSLLKKGGEYAHLFEVQSKYYKEEQDKELPEGLGEI</sequence>
<dbReference type="InterPro" id="IPR036640">
    <property type="entry name" value="ABC1_TM_sf"/>
</dbReference>
<gene>
    <name evidence="10" type="ORF">HMPREF9726_02422</name>
</gene>
<dbReference type="RefSeq" id="WP_002685942.1">
    <property type="nucleotide sequence ID" value="NZ_CM001795.1"/>
</dbReference>
<comment type="caution">
    <text evidence="10">The sequence shown here is derived from an EMBL/GenBank/DDBJ whole genome shotgun (WGS) entry which is preliminary data.</text>
</comment>
<feature type="transmembrane region" description="Helical" evidence="7">
    <location>
        <begin position="33"/>
        <end position="59"/>
    </location>
</feature>
<name>A0A0E2EET6_TREDN</name>
<dbReference type="SUPFAM" id="SSF90123">
    <property type="entry name" value="ABC transporter transmembrane region"/>
    <property type="match status" value="1"/>
</dbReference>
<dbReference type="Pfam" id="PF00005">
    <property type="entry name" value="ABC_tran"/>
    <property type="match status" value="1"/>
</dbReference>
<protein>
    <recommendedName>
        <fullName evidence="11">ABC transporter domain-containing protein</fullName>
    </recommendedName>
</protein>
<keyword evidence="2 7" id="KW-0812">Transmembrane</keyword>
<dbReference type="PROSITE" id="PS50893">
    <property type="entry name" value="ABC_TRANSPORTER_2"/>
    <property type="match status" value="1"/>
</dbReference>
<dbReference type="PANTHER" id="PTHR43394">
    <property type="entry name" value="ATP-DEPENDENT PERMEASE MDL1, MITOCHONDRIAL"/>
    <property type="match status" value="1"/>
</dbReference>
<accession>A0A0E2EET6</accession>
<feature type="domain" description="ABC transporter" evidence="8">
    <location>
        <begin position="358"/>
        <end position="595"/>
    </location>
</feature>
<evidence type="ECO:0000256" key="6">
    <source>
        <dbReference type="ARBA" id="ARBA00023136"/>
    </source>
</evidence>
<feature type="domain" description="ABC transmembrane type-1" evidence="9">
    <location>
        <begin position="49"/>
        <end position="322"/>
    </location>
</feature>
<dbReference type="SUPFAM" id="SSF52540">
    <property type="entry name" value="P-loop containing nucleoside triphosphate hydrolases"/>
    <property type="match status" value="1"/>
</dbReference>
<dbReference type="PANTHER" id="PTHR43394:SF1">
    <property type="entry name" value="ATP-BINDING CASSETTE SUB-FAMILY B MEMBER 10, MITOCHONDRIAL"/>
    <property type="match status" value="1"/>
</dbReference>
<reference evidence="10" key="1">
    <citation type="submission" date="2012-01" db="EMBL/GenBank/DDBJ databases">
        <title>The Genome Sequence of Treponema denticola H-22.</title>
        <authorList>
            <consortium name="The Broad Institute Genome Sequencing Platform"/>
            <person name="Earl A."/>
            <person name="Ward D."/>
            <person name="Feldgarden M."/>
            <person name="Gevers D."/>
            <person name="Blanton J.M."/>
            <person name="Fenno C.J."/>
            <person name="Baranova O.V."/>
            <person name="Mathney J."/>
            <person name="Dewhirst F.E."/>
            <person name="Izard J."/>
            <person name="Young S.K."/>
            <person name="Zeng Q."/>
            <person name="Gargeya S."/>
            <person name="Fitzgerald M."/>
            <person name="Haas B."/>
            <person name="Abouelleil A."/>
            <person name="Alvarado L."/>
            <person name="Arachchi H.M."/>
            <person name="Berlin A."/>
            <person name="Chapman S.B."/>
            <person name="Gearin G."/>
            <person name="Goldberg J."/>
            <person name="Griggs A."/>
            <person name="Gujja S."/>
            <person name="Hansen M."/>
            <person name="Heiman D."/>
            <person name="Howarth C."/>
            <person name="Larimer J."/>
            <person name="Lui A."/>
            <person name="MacDonald P.J.P."/>
            <person name="McCowen C."/>
            <person name="Montmayeur A."/>
            <person name="Murphy C."/>
            <person name="Neiman D."/>
            <person name="Pearson M."/>
            <person name="Priest M."/>
            <person name="Roberts A."/>
            <person name="Saif S."/>
            <person name="Shea T."/>
            <person name="Sisk P."/>
            <person name="Stolte C."/>
            <person name="Sykes S."/>
            <person name="Wortman J."/>
            <person name="Nusbaum C."/>
            <person name="Birren B."/>
        </authorList>
    </citation>
    <scope>NUCLEOTIDE SEQUENCE [LARGE SCALE GENOMIC DNA]</scope>
    <source>
        <strain evidence="10">H-22</strain>
    </source>
</reference>
<dbReference type="InterPro" id="IPR003593">
    <property type="entry name" value="AAA+_ATPase"/>
</dbReference>
<keyword evidence="6 7" id="KW-0472">Membrane</keyword>
<dbReference type="EMBL" id="AGDV01000021">
    <property type="protein sequence ID" value="EMB30737.1"/>
    <property type="molecule type" value="Genomic_DNA"/>
</dbReference>
<keyword evidence="4" id="KW-0067">ATP-binding</keyword>
<dbReference type="PROSITE" id="PS50929">
    <property type="entry name" value="ABC_TM1F"/>
    <property type="match status" value="1"/>
</dbReference>
<keyword evidence="5 7" id="KW-1133">Transmembrane helix</keyword>
<dbReference type="GO" id="GO:0016887">
    <property type="term" value="F:ATP hydrolysis activity"/>
    <property type="evidence" value="ECO:0007669"/>
    <property type="project" value="InterPro"/>
</dbReference>
<evidence type="ECO:0000259" key="9">
    <source>
        <dbReference type="PROSITE" id="PS50929"/>
    </source>
</evidence>
<dbReference type="GO" id="GO:0015421">
    <property type="term" value="F:ABC-type oligopeptide transporter activity"/>
    <property type="evidence" value="ECO:0007669"/>
    <property type="project" value="TreeGrafter"/>
</dbReference>
<evidence type="ECO:0000313" key="10">
    <source>
        <dbReference type="EMBL" id="EMB30737.1"/>
    </source>
</evidence>
<feature type="transmembrane region" description="Helical" evidence="7">
    <location>
        <begin position="71"/>
        <end position="92"/>
    </location>
</feature>
<comment type="subcellular location">
    <subcellularLocation>
        <location evidence="1">Cell membrane</location>
        <topology evidence="1">Multi-pass membrane protein</topology>
    </subcellularLocation>
</comment>
<organism evidence="10">
    <name type="scientific">Treponema denticola H-22</name>
    <dbReference type="NCBI Taxonomy" id="999432"/>
    <lineage>
        <taxon>Bacteria</taxon>
        <taxon>Pseudomonadati</taxon>
        <taxon>Spirochaetota</taxon>
        <taxon>Spirochaetia</taxon>
        <taxon>Spirochaetales</taxon>
        <taxon>Treponemataceae</taxon>
        <taxon>Treponema</taxon>
    </lineage>
</organism>
<evidence type="ECO:0000256" key="4">
    <source>
        <dbReference type="ARBA" id="ARBA00022840"/>
    </source>
</evidence>
<dbReference type="GO" id="GO:0005886">
    <property type="term" value="C:plasma membrane"/>
    <property type="evidence" value="ECO:0007669"/>
    <property type="project" value="UniProtKB-SubCell"/>
</dbReference>
<evidence type="ECO:0000259" key="8">
    <source>
        <dbReference type="PROSITE" id="PS50893"/>
    </source>
</evidence>
<dbReference type="SMART" id="SM00382">
    <property type="entry name" value="AAA"/>
    <property type="match status" value="1"/>
</dbReference>
<dbReference type="InterPro" id="IPR003439">
    <property type="entry name" value="ABC_transporter-like_ATP-bd"/>
</dbReference>
<evidence type="ECO:0000256" key="1">
    <source>
        <dbReference type="ARBA" id="ARBA00004651"/>
    </source>
</evidence>
<dbReference type="InterPro" id="IPR011527">
    <property type="entry name" value="ABC1_TM_dom"/>
</dbReference>
<evidence type="ECO:0000256" key="2">
    <source>
        <dbReference type="ARBA" id="ARBA00022692"/>
    </source>
</evidence>
<dbReference type="Gene3D" id="1.20.1560.10">
    <property type="entry name" value="ABC transporter type 1, transmembrane domain"/>
    <property type="match status" value="1"/>
</dbReference>
<feature type="transmembrane region" description="Helical" evidence="7">
    <location>
        <begin position="156"/>
        <end position="173"/>
    </location>
</feature>
<dbReference type="Proteomes" id="UP000011705">
    <property type="component" value="Chromosome"/>
</dbReference>
<dbReference type="HOGENOM" id="CLU_000604_84_3_12"/>
<dbReference type="AlphaFoldDB" id="A0A0E2EET6"/>
<dbReference type="InterPro" id="IPR039421">
    <property type="entry name" value="Type_1_exporter"/>
</dbReference>
<dbReference type="Gene3D" id="3.40.50.300">
    <property type="entry name" value="P-loop containing nucleotide triphosphate hydrolases"/>
    <property type="match status" value="1"/>
</dbReference>